<dbReference type="EMBL" id="QXML01000007">
    <property type="protein sequence ID" value="RIW14111.1"/>
    <property type="molecule type" value="Genomic_DNA"/>
</dbReference>
<dbReference type="InterPro" id="IPR001479">
    <property type="entry name" value="Quinoprotein_DH_CS"/>
</dbReference>
<organism evidence="14 15">
    <name type="scientific">Algoriphagus lacus</name>
    <dbReference type="NCBI Taxonomy" id="2056311"/>
    <lineage>
        <taxon>Bacteria</taxon>
        <taxon>Pseudomonadati</taxon>
        <taxon>Bacteroidota</taxon>
        <taxon>Cytophagia</taxon>
        <taxon>Cytophagales</taxon>
        <taxon>Cyclobacteriaceae</taxon>
        <taxon>Algoriphagus</taxon>
    </lineage>
</organism>
<dbReference type="GO" id="GO:0016614">
    <property type="term" value="F:oxidoreductase activity, acting on CH-OH group of donors"/>
    <property type="evidence" value="ECO:0007669"/>
    <property type="project" value="InterPro"/>
</dbReference>
<reference evidence="14 15" key="1">
    <citation type="submission" date="2018-09" db="EMBL/GenBank/DDBJ databases">
        <authorList>
            <person name="Wang X."/>
            <person name="Du Z."/>
        </authorList>
    </citation>
    <scope>NUCLEOTIDE SEQUENCE [LARGE SCALE GENOMIC DNA]</scope>
    <source>
        <strain evidence="14 15">N3</strain>
    </source>
</reference>
<dbReference type="Gene3D" id="1.10.760.10">
    <property type="entry name" value="Cytochrome c-like domain"/>
    <property type="match status" value="1"/>
</dbReference>
<evidence type="ECO:0000256" key="4">
    <source>
        <dbReference type="ARBA" id="ARBA00022617"/>
    </source>
</evidence>
<dbReference type="PANTHER" id="PTHR32303">
    <property type="entry name" value="QUINOPROTEIN ALCOHOL DEHYDROGENASE (CYTOCHROME C)"/>
    <property type="match status" value="1"/>
</dbReference>
<dbReference type="EC" id="1.1.2.-" evidence="14"/>
<comment type="similarity">
    <text evidence="3">Belongs to the bacterial PQQ dehydrogenase family.</text>
</comment>
<keyword evidence="4 12" id="KW-0349">Heme</keyword>
<dbReference type="CDD" id="cd10279">
    <property type="entry name" value="PQQ_ADH_II"/>
    <property type="match status" value="1"/>
</dbReference>
<accession>A0A418PPU6</accession>
<evidence type="ECO:0000256" key="2">
    <source>
        <dbReference type="ARBA" id="ARBA00001931"/>
    </source>
</evidence>
<name>A0A418PPU6_9BACT</name>
<dbReference type="SMART" id="SM00564">
    <property type="entry name" value="PQQ"/>
    <property type="match status" value="5"/>
</dbReference>
<evidence type="ECO:0000256" key="9">
    <source>
        <dbReference type="ARBA" id="ARBA00023002"/>
    </source>
</evidence>
<dbReference type="InterPro" id="IPR018391">
    <property type="entry name" value="PQQ_b-propeller_rpt"/>
</dbReference>
<dbReference type="SUPFAM" id="SSF46626">
    <property type="entry name" value="Cytochrome c"/>
    <property type="match status" value="1"/>
</dbReference>
<evidence type="ECO:0000256" key="8">
    <source>
        <dbReference type="ARBA" id="ARBA00022891"/>
    </source>
</evidence>
<keyword evidence="6" id="KW-0732">Signal</keyword>
<keyword evidence="11" id="KW-1015">Disulfide bond</keyword>
<dbReference type="Proteomes" id="UP000283522">
    <property type="component" value="Unassembled WGS sequence"/>
</dbReference>
<protein>
    <submittedName>
        <fullName evidence="14">PQQ-dependent dehydrogenase, methanol/ethanol family</fullName>
        <ecNumber evidence="14">1.1.2.-</ecNumber>
    </submittedName>
</protein>
<evidence type="ECO:0000256" key="3">
    <source>
        <dbReference type="ARBA" id="ARBA00008156"/>
    </source>
</evidence>
<comment type="caution">
    <text evidence="14">The sequence shown here is derived from an EMBL/GenBank/DDBJ whole genome shotgun (WGS) entry which is preliminary data.</text>
</comment>
<evidence type="ECO:0000313" key="15">
    <source>
        <dbReference type="Proteomes" id="UP000283522"/>
    </source>
</evidence>
<dbReference type="OrthoDB" id="7012117at2"/>
<keyword evidence="9 14" id="KW-0560">Oxidoreductase</keyword>
<dbReference type="NCBIfam" id="TIGR03075">
    <property type="entry name" value="PQQ_enz_alc_DH"/>
    <property type="match status" value="1"/>
</dbReference>
<dbReference type="SUPFAM" id="SSF50998">
    <property type="entry name" value="Quinoprotein alcohol dehydrogenase-like"/>
    <property type="match status" value="1"/>
</dbReference>
<dbReference type="GO" id="GO:0009055">
    <property type="term" value="F:electron transfer activity"/>
    <property type="evidence" value="ECO:0007669"/>
    <property type="project" value="InterPro"/>
</dbReference>
<dbReference type="Gene3D" id="2.140.10.10">
    <property type="entry name" value="Quinoprotein alcohol dehydrogenase-like superfamily"/>
    <property type="match status" value="1"/>
</dbReference>
<dbReference type="InterPro" id="IPR017512">
    <property type="entry name" value="PQQ_MeOH/EtOH_DH"/>
</dbReference>
<dbReference type="InterPro" id="IPR011047">
    <property type="entry name" value="Quinoprotein_ADH-like_sf"/>
</dbReference>
<gene>
    <name evidence="14" type="ORF">D0X99_15020</name>
</gene>
<dbReference type="GO" id="GO:0030288">
    <property type="term" value="C:outer membrane-bounded periplasmic space"/>
    <property type="evidence" value="ECO:0007669"/>
    <property type="project" value="InterPro"/>
</dbReference>
<evidence type="ECO:0000313" key="14">
    <source>
        <dbReference type="EMBL" id="RIW14111.1"/>
    </source>
</evidence>
<evidence type="ECO:0000256" key="6">
    <source>
        <dbReference type="ARBA" id="ARBA00022729"/>
    </source>
</evidence>
<sequence>MLIASCQQPKDALQADDAAIADESQTENWLAYGRTHNERRFSPMKDINENNVANLKVDWYIDLPNDRGLVSTPLVIDGVLYFCGTMNIVKAVDATSGKLIWEYDPEVAKHVAGKRQIGWVHNRGISFYKGKIYAATWDGRLIALDAKTGKEIWSAQTFAPTESLYITGAPKAFKDKILIGNGGTEYGPSRGYVTAYDAETGKQAWRFYIVPGNPADGFENEAMEMAAKTWTGEWWKHGGGGNAWHGFTYDADLDVLYIGTGNGSPWNRKIRSPGGGDNLFLSSIVALDPDDGKYLWHYQTTPGESWDYNSNMDIVLADLKIDGKMVKTILHAPKNGFFYVINRETGKLISADPFVETSWASHVDLATGRPVEVPGARYENGQAEITPSPLGGHSWQSMSFNPNTGLVYFPVMHFSMTYSDDGIDVANWQNKAFQRGTGVNTSVSKKQPREYLSSLLAWDPIKKKPVWSVPQNDLWNAGTLTTAGNLVFQGRADGKFLAFDANTGDELWSFDTGLGISAPPITYSVNGRQYIALLVGWGGALAGTGGMNMGWGYGVHTRRLVVFSLEGVADMPKLPPRHSPTLIEGSNFILDNNLAQKGVNEYSACAGCHGKGGIANGMAPDLRASPIPLEKASFNAVVRDGAKVSMGMPAFPEMTDEQLTALMHYIRQQARAGIPKSNSNGSH</sequence>
<dbReference type="GO" id="GO:0020037">
    <property type="term" value="F:heme binding"/>
    <property type="evidence" value="ECO:0007669"/>
    <property type="project" value="InterPro"/>
</dbReference>
<dbReference type="Pfam" id="PF01011">
    <property type="entry name" value="PQQ"/>
    <property type="match status" value="2"/>
</dbReference>
<evidence type="ECO:0000256" key="1">
    <source>
        <dbReference type="ARBA" id="ARBA00001913"/>
    </source>
</evidence>
<evidence type="ECO:0000259" key="13">
    <source>
        <dbReference type="PROSITE" id="PS51007"/>
    </source>
</evidence>
<dbReference type="PROSITE" id="PS51007">
    <property type="entry name" value="CYTC"/>
    <property type="match status" value="1"/>
</dbReference>
<evidence type="ECO:0000256" key="12">
    <source>
        <dbReference type="PROSITE-ProRule" id="PRU00433"/>
    </source>
</evidence>
<comment type="cofactor">
    <cofactor evidence="2">
        <name>pyrroloquinoline quinone</name>
        <dbReference type="ChEBI" id="CHEBI:58442"/>
    </cofactor>
</comment>
<evidence type="ECO:0000256" key="7">
    <source>
        <dbReference type="ARBA" id="ARBA00022837"/>
    </source>
</evidence>
<keyword evidence="15" id="KW-1185">Reference proteome</keyword>
<dbReference type="InterPro" id="IPR002372">
    <property type="entry name" value="PQQ_rpt_dom"/>
</dbReference>
<dbReference type="GO" id="GO:0016020">
    <property type="term" value="C:membrane"/>
    <property type="evidence" value="ECO:0007669"/>
    <property type="project" value="InterPro"/>
</dbReference>
<dbReference type="GO" id="GO:0005509">
    <property type="term" value="F:calcium ion binding"/>
    <property type="evidence" value="ECO:0007669"/>
    <property type="project" value="InterPro"/>
</dbReference>
<dbReference type="PROSITE" id="PS00363">
    <property type="entry name" value="BACTERIAL_PQQ_1"/>
    <property type="match status" value="1"/>
</dbReference>
<dbReference type="InterPro" id="IPR036909">
    <property type="entry name" value="Cyt_c-like_dom_sf"/>
</dbReference>
<dbReference type="Pfam" id="PF13442">
    <property type="entry name" value="Cytochrome_CBB3"/>
    <property type="match status" value="1"/>
</dbReference>
<keyword evidence="5 12" id="KW-0479">Metal-binding</keyword>
<keyword evidence="7" id="KW-0106">Calcium</keyword>
<evidence type="ECO:0000256" key="5">
    <source>
        <dbReference type="ARBA" id="ARBA00022723"/>
    </source>
</evidence>
<keyword evidence="10 12" id="KW-0408">Iron</keyword>
<evidence type="ECO:0000256" key="10">
    <source>
        <dbReference type="ARBA" id="ARBA00023004"/>
    </source>
</evidence>
<feature type="domain" description="Cytochrome c" evidence="13">
    <location>
        <begin position="593"/>
        <end position="670"/>
    </location>
</feature>
<comment type="cofactor">
    <cofactor evidence="1">
        <name>Ca(2+)</name>
        <dbReference type="ChEBI" id="CHEBI:29108"/>
    </cofactor>
</comment>
<dbReference type="AlphaFoldDB" id="A0A418PPU6"/>
<proteinExistence type="inferred from homology"/>
<evidence type="ECO:0000256" key="11">
    <source>
        <dbReference type="ARBA" id="ARBA00023157"/>
    </source>
</evidence>
<dbReference type="InterPro" id="IPR009056">
    <property type="entry name" value="Cyt_c-like_dom"/>
</dbReference>
<dbReference type="PROSITE" id="PS00364">
    <property type="entry name" value="BACTERIAL_PQQ_2"/>
    <property type="match status" value="1"/>
</dbReference>
<keyword evidence="8" id="KW-0634">PQQ</keyword>